<protein>
    <submittedName>
        <fullName evidence="3">Uncharacterized protein</fullName>
    </submittedName>
</protein>
<dbReference type="GO" id="GO:0031956">
    <property type="term" value="F:medium-chain fatty acid-CoA ligase activity"/>
    <property type="evidence" value="ECO:0007669"/>
    <property type="project" value="TreeGrafter"/>
</dbReference>
<evidence type="ECO:0000313" key="3">
    <source>
        <dbReference type="EMBL" id="KAK9844833.1"/>
    </source>
</evidence>
<dbReference type="Pfam" id="PF13193">
    <property type="entry name" value="AMP-binding_C"/>
    <property type="match status" value="1"/>
</dbReference>
<dbReference type="PANTHER" id="PTHR43201:SF32">
    <property type="entry name" value="2-SUCCINYLBENZOATE--COA LIGASE, CHLOROPLASTIC_PEROXISOMAL"/>
    <property type="match status" value="1"/>
</dbReference>
<dbReference type="Gene3D" id="3.40.50.12780">
    <property type="entry name" value="N-terminal domain of ligase-like"/>
    <property type="match status" value="1"/>
</dbReference>
<gene>
    <name evidence="3" type="ORF">WJX74_007439</name>
</gene>
<keyword evidence="4" id="KW-1185">Reference proteome</keyword>
<name>A0AAW1SHA8_9CHLO</name>
<comment type="caution">
    <text evidence="3">The sequence shown here is derived from an EMBL/GenBank/DDBJ whole genome shotgun (WGS) entry which is preliminary data.</text>
</comment>
<feature type="domain" description="AMP-binding enzyme C-terminal" evidence="2">
    <location>
        <begin position="434"/>
        <end position="524"/>
    </location>
</feature>
<organism evidence="3 4">
    <name type="scientific">Apatococcus lobatus</name>
    <dbReference type="NCBI Taxonomy" id="904363"/>
    <lineage>
        <taxon>Eukaryota</taxon>
        <taxon>Viridiplantae</taxon>
        <taxon>Chlorophyta</taxon>
        <taxon>core chlorophytes</taxon>
        <taxon>Trebouxiophyceae</taxon>
        <taxon>Chlorellales</taxon>
        <taxon>Chlorellaceae</taxon>
        <taxon>Apatococcus</taxon>
    </lineage>
</organism>
<feature type="domain" description="AMP-dependent synthetase/ligase" evidence="1">
    <location>
        <begin position="12"/>
        <end position="382"/>
    </location>
</feature>
<accession>A0AAW1SHA8</accession>
<dbReference type="Pfam" id="PF00501">
    <property type="entry name" value="AMP-binding"/>
    <property type="match status" value="1"/>
</dbReference>
<dbReference type="InterPro" id="IPR042099">
    <property type="entry name" value="ANL_N_sf"/>
</dbReference>
<dbReference type="PROSITE" id="PS00455">
    <property type="entry name" value="AMP_BINDING"/>
    <property type="match status" value="1"/>
</dbReference>
<dbReference type="InterPro" id="IPR045851">
    <property type="entry name" value="AMP-bd_C_sf"/>
</dbReference>
<dbReference type="GO" id="GO:0006631">
    <property type="term" value="P:fatty acid metabolic process"/>
    <property type="evidence" value="ECO:0007669"/>
    <property type="project" value="TreeGrafter"/>
</dbReference>
<dbReference type="PANTHER" id="PTHR43201">
    <property type="entry name" value="ACYL-COA SYNTHETASE"/>
    <property type="match status" value="1"/>
</dbReference>
<reference evidence="3 4" key="1">
    <citation type="journal article" date="2024" name="Nat. Commun.">
        <title>Phylogenomics reveals the evolutionary origins of lichenization in chlorophyte algae.</title>
        <authorList>
            <person name="Puginier C."/>
            <person name="Libourel C."/>
            <person name="Otte J."/>
            <person name="Skaloud P."/>
            <person name="Haon M."/>
            <person name="Grisel S."/>
            <person name="Petersen M."/>
            <person name="Berrin J.G."/>
            <person name="Delaux P.M."/>
            <person name="Dal Grande F."/>
            <person name="Keller J."/>
        </authorList>
    </citation>
    <scope>NUCLEOTIDE SEQUENCE [LARGE SCALE GENOMIC DNA]</scope>
    <source>
        <strain evidence="3 4">SAG 2145</strain>
    </source>
</reference>
<dbReference type="AlphaFoldDB" id="A0AAW1SHA8"/>
<evidence type="ECO:0000259" key="1">
    <source>
        <dbReference type="Pfam" id="PF00501"/>
    </source>
</evidence>
<dbReference type="InterPro" id="IPR025110">
    <property type="entry name" value="AMP-bd_C"/>
</dbReference>
<sequence>MPLLDQQLRSLAQSDPGRVITVCQGRKRTSAELESRIGCWSWVLRHCLGLRPGDRVALVSLGTDFFVEAFLACIRTGLVAVLVNWRWSFAEAVEALNVCKPKALLADEACSSFLHLPTVITSISTTLLIGHAADPAVKTASAEKLLATAGDSSLMVESDVGCPAVICFTSGSTGPVKGVTLSQAALHAQSEAKISKLGYSSSDIYLHTAPLFHVGGLSSALAMLHVGARQILTPKFRAAQAVADVAAHGVTSLIAVPAALHDMVRSAQANHQILHSVKMLLVGSAAMSSALEHSANQLFPAACMTLAYGMTEAASSISFQDFPLPRAASPDLQSQHICVGLPAQKSIVCIQRDSNLRDDRANPGVQMGEVLIKGPGMMLGYWDNSQANQDAFMPDGTFRTGDIGFIDEHGRLWLAGRLKNLIRSGSESIQASHVQAVLESCPHVLSAAVVGLPDERLGQSVAALVVLAVSQHLSAAAAAPPCAMPAEQLRKLHQHCMFQGLSKFQLPRLVVQQHQPLPLTALGKISGPAVLNLLQGIQQQQQQQQQSPMSRL</sequence>
<dbReference type="InterPro" id="IPR020845">
    <property type="entry name" value="AMP-binding_CS"/>
</dbReference>
<dbReference type="InterPro" id="IPR000873">
    <property type="entry name" value="AMP-dep_synth/lig_dom"/>
</dbReference>
<proteinExistence type="predicted"/>
<dbReference type="EMBL" id="JALJOS010000001">
    <property type="protein sequence ID" value="KAK9844833.1"/>
    <property type="molecule type" value="Genomic_DNA"/>
</dbReference>
<dbReference type="SUPFAM" id="SSF56801">
    <property type="entry name" value="Acetyl-CoA synthetase-like"/>
    <property type="match status" value="1"/>
</dbReference>
<evidence type="ECO:0000313" key="4">
    <source>
        <dbReference type="Proteomes" id="UP001438707"/>
    </source>
</evidence>
<dbReference type="Gene3D" id="3.30.300.30">
    <property type="match status" value="1"/>
</dbReference>
<dbReference type="Proteomes" id="UP001438707">
    <property type="component" value="Unassembled WGS sequence"/>
</dbReference>
<evidence type="ECO:0000259" key="2">
    <source>
        <dbReference type="Pfam" id="PF13193"/>
    </source>
</evidence>